<comment type="catalytic activity">
    <reaction evidence="1">
        <text>2 a phenolic donor + H2O2 = 2 a phenolic radical donor + 2 H2O</text>
        <dbReference type="Rhea" id="RHEA:56136"/>
        <dbReference type="ChEBI" id="CHEBI:15377"/>
        <dbReference type="ChEBI" id="CHEBI:16240"/>
        <dbReference type="ChEBI" id="CHEBI:139520"/>
        <dbReference type="ChEBI" id="CHEBI:139521"/>
        <dbReference type="EC" id="1.11.1.7"/>
    </reaction>
</comment>
<dbReference type="SUPFAM" id="SSF48113">
    <property type="entry name" value="Heme-dependent peroxidases"/>
    <property type="match status" value="1"/>
</dbReference>
<dbReference type="GO" id="GO:0042744">
    <property type="term" value="P:hydrogen peroxide catabolic process"/>
    <property type="evidence" value="ECO:0007669"/>
    <property type="project" value="UniProtKB-KW"/>
</dbReference>
<dbReference type="Proteomes" id="UP001457282">
    <property type="component" value="Unassembled WGS sequence"/>
</dbReference>
<dbReference type="InterPro" id="IPR019793">
    <property type="entry name" value="Peroxidases_heam-ligand_BS"/>
</dbReference>
<gene>
    <name evidence="17" type="ORF">M0R45_001918</name>
</gene>
<keyword evidence="8 14" id="KW-0106">Calcium</keyword>
<comment type="caution">
    <text evidence="17">The sequence shown here is derived from an EMBL/GenBank/DDBJ whole genome shotgun (WGS) entry which is preliminary data.</text>
</comment>
<evidence type="ECO:0000256" key="15">
    <source>
        <dbReference type="PIRSR" id="PIRSR600823-5"/>
    </source>
</evidence>
<dbReference type="GO" id="GO:0020037">
    <property type="term" value="F:heme binding"/>
    <property type="evidence" value="ECO:0007669"/>
    <property type="project" value="InterPro"/>
</dbReference>
<dbReference type="GO" id="GO:0140825">
    <property type="term" value="F:lactoperoxidase activity"/>
    <property type="evidence" value="ECO:0007669"/>
    <property type="project" value="UniProtKB-EC"/>
</dbReference>
<dbReference type="Gene3D" id="1.10.420.10">
    <property type="entry name" value="Peroxidase, domain 2"/>
    <property type="match status" value="1"/>
</dbReference>
<evidence type="ECO:0000256" key="10">
    <source>
        <dbReference type="ARBA" id="ARBA00023004"/>
    </source>
</evidence>
<keyword evidence="12" id="KW-0376">Hydrogen peroxide</keyword>
<feature type="binding site" evidence="14">
    <location>
        <position position="47"/>
    </location>
    <ligand>
        <name>Ca(2+)</name>
        <dbReference type="ChEBI" id="CHEBI:29108"/>
        <label>1</label>
    </ligand>
</feature>
<dbReference type="GO" id="GO:0046872">
    <property type="term" value="F:metal ion binding"/>
    <property type="evidence" value="ECO:0007669"/>
    <property type="project" value="UniProtKB-KW"/>
</dbReference>
<comment type="cofactor">
    <cofactor evidence="2">
        <name>heme b</name>
        <dbReference type="ChEBI" id="CHEBI:60344"/>
    </cofactor>
</comment>
<comment type="cofactor">
    <cofactor evidence="14">
        <name>Ca(2+)</name>
        <dbReference type="ChEBI" id="CHEBI:29108"/>
    </cofactor>
    <text evidence="14">Binds 2 calcium ions per subunit.</text>
</comment>
<protein>
    <recommendedName>
        <fullName evidence="4">peroxidase</fullName>
        <ecNumber evidence="4">1.11.1.7</ecNumber>
    </recommendedName>
</protein>
<name>A0AAW1VJS0_RUBAR</name>
<dbReference type="Gene3D" id="1.10.520.10">
    <property type="match status" value="1"/>
</dbReference>
<accession>A0AAW1VJS0</accession>
<dbReference type="EMBL" id="JBEDUW010000279">
    <property type="protein sequence ID" value="KAK9901860.1"/>
    <property type="molecule type" value="Genomic_DNA"/>
</dbReference>
<dbReference type="EC" id="1.11.1.7" evidence="4"/>
<evidence type="ECO:0000313" key="18">
    <source>
        <dbReference type="Proteomes" id="UP001457282"/>
    </source>
</evidence>
<reference evidence="17 18" key="1">
    <citation type="journal article" date="2023" name="G3 (Bethesda)">
        <title>A chromosome-length genome assembly and annotation of blackberry (Rubus argutus, cv. 'Hillquist').</title>
        <authorList>
            <person name="Bruna T."/>
            <person name="Aryal R."/>
            <person name="Dudchenko O."/>
            <person name="Sargent D.J."/>
            <person name="Mead D."/>
            <person name="Buti M."/>
            <person name="Cavallini A."/>
            <person name="Hytonen T."/>
            <person name="Andres J."/>
            <person name="Pham M."/>
            <person name="Weisz D."/>
            <person name="Mascagni F."/>
            <person name="Usai G."/>
            <person name="Natali L."/>
            <person name="Bassil N."/>
            <person name="Fernandez G.E."/>
            <person name="Lomsadze A."/>
            <person name="Armour M."/>
            <person name="Olukolu B."/>
            <person name="Poorten T."/>
            <person name="Britton C."/>
            <person name="Davik J."/>
            <person name="Ashrafi H."/>
            <person name="Aiden E.L."/>
            <person name="Borodovsky M."/>
            <person name="Worthington M."/>
        </authorList>
    </citation>
    <scope>NUCLEOTIDE SEQUENCE [LARGE SCALE GENOMIC DNA]</scope>
    <source>
        <strain evidence="17">PI 553951</strain>
    </source>
</reference>
<dbReference type="Pfam" id="PF00141">
    <property type="entry name" value="peroxidase"/>
    <property type="match status" value="1"/>
</dbReference>
<keyword evidence="6" id="KW-0349">Heme</keyword>
<dbReference type="AlphaFoldDB" id="A0AAW1VJS0"/>
<evidence type="ECO:0000256" key="14">
    <source>
        <dbReference type="PIRSR" id="PIRSR600823-3"/>
    </source>
</evidence>
<feature type="binding site" evidence="14">
    <location>
        <position position="51"/>
    </location>
    <ligand>
        <name>Ca(2+)</name>
        <dbReference type="ChEBI" id="CHEBI:29108"/>
        <label>1</label>
    </ligand>
</feature>
<keyword evidence="7 14" id="KW-0479">Metal-binding</keyword>
<dbReference type="PROSITE" id="PS00435">
    <property type="entry name" value="PEROXIDASE_1"/>
    <property type="match status" value="1"/>
</dbReference>
<comment type="similarity">
    <text evidence="3">Belongs to the peroxidase family. Ascorbate peroxidase subfamily.</text>
</comment>
<keyword evidence="9" id="KW-0560">Oxidoreductase</keyword>
<dbReference type="InterPro" id="IPR000823">
    <property type="entry name" value="Peroxidase_pln"/>
</dbReference>
<evidence type="ECO:0000256" key="4">
    <source>
        <dbReference type="ARBA" id="ARBA00012313"/>
    </source>
</evidence>
<keyword evidence="5" id="KW-0575">Peroxidase</keyword>
<dbReference type="PRINTS" id="PR00458">
    <property type="entry name" value="PEROXIDASE"/>
</dbReference>
<dbReference type="InterPro" id="IPR002016">
    <property type="entry name" value="Haem_peroxidase"/>
</dbReference>
<evidence type="ECO:0000256" key="8">
    <source>
        <dbReference type="ARBA" id="ARBA00022837"/>
    </source>
</evidence>
<evidence type="ECO:0000256" key="13">
    <source>
        <dbReference type="PIRSR" id="PIRSR600823-1"/>
    </source>
</evidence>
<dbReference type="PRINTS" id="PR00461">
    <property type="entry name" value="PLPEROXIDASE"/>
</dbReference>
<dbReference type="PANTHER" id="PTHR31388:SF270">
    <property type="entry name" value="PEROXIDASE 22-RELATED"/>
    <property type="match status" value="1"/>
</dbReference>
<evidence type="ECO:0000256" key="6">
    <source>
        <dbReference type="ARBA" id="ARBA00022617"/>
    </source>
</evidence>
<evidence type="ECO:0000256" key="5">
    <source>
        <dbReference type="ARBA" id="ARBA00022559"/>
    </source>
</evidence>
<dbReference type="PANTHER" id="PTHR31388">
    <property type="entry name" value="PEROXIDASE 72-RELATED"/>
    <property type="match status" value="1"/>
</dbReference>
<evidence type="ECO:0000256" key="1">
    <source>
        <dbReference type="ARBA" id="ARBA00000189"/>
    </source>
</evidence>
<dbReference type="InterPro" id="IPR010255">
    <property type="entry name" value="Haem_peroxidase_sf"/>
</dbReference>
<organism evidence="17 18">
    <name type="scientific">Rubus argutus</name>
    <name type="common">Southern blackberry</name>
    <dbReference type="NCBI Taxonomy" id="59490"/>
    <lineage>
        <taxon>Eukaryota</taxon>
        <taxon>Viridiplantae</taxon>
        <taxon>Streptophyta</taxon>
        <taxon>Embryophyta</taxon>
        <taxon>Tracheophyta</taxon>
        <taxon>Spermatophyta</taxon>
        <taxon>Magnoliopsida</taxon>
        <taxon>eudicotyledons</taxon>
        <taxon>Gunneridae</taxon>
        <taxon>Pentapetalae</taxon>
        <taxon>rosids</taxon>
        <taxon>fabids</taxon>
        <taxon>Rosales</taxon>
        <taxon>Rosaceae</taxon>
        <taxon>Rosoideae</taxon>
        <taxon>Rosoideae incertae sedis</taxon>
        <taxon>Rubus</taxon>
    </lineage>
</organism>
<evidence type="ECO:0000256" key="3">
    <source>
        <dbReference type="ARBA" id="ARBA00006873"/>
    </source>
</evidence>
<feature type="binding site" evidence="14">
    <location>
        <position position="44"/>
    </location>
    <ligand>
        <name>Ca(2+)</name>
        <dbReference type="ChEBI" id="CHEBI:29108"/>
        <label>1</label>
    </ligand>
</feature>
<evidence type="ECO:0000256" key="12">
    <source>
        <dbReference type="ARBA" id="ARBA00023324"/>
    </source>
</evidence>
<evidence type="ECO:0000256" key="11">
    <source>
        <dbReference type="ARBA" id="ARBA00023180"/>
    </source>
</evidence>
<sequence>MPLAGQVFDESLQNVTSIVRGVIEEALQTDTRTAASLIGLHFHDCFVNDCDALILLDYYQICFFVWRPLMDSPTRKKGWNNRKPNRCQFRPSRSHFSAVGLNTADLVVLSGAHTFGHSISTGQEVLTRP</sequence>
<evidence type="ECO:0000259" key="16">
    <source>
        <dbReference type="PROSITE" id="PS50873"/>
    </source>
</evidence>
<proteinExistence type="inferred from homology"/>
<keyword evidence="10" id="KW-0408">Iron</keyword>
<evidence type="ECO:0000256" key="7">
    <source>
        <dbReference type="ARBA" id="ARBA00022723"/>
    </source>
</evidence>
<dbReference type="GO" id="GO:0006979">
    <property type="term" value="P:response to oxidative stress"/>
    <property type="evidence" value="ECO:0007669"/>
    <property type="project" value="InterPro"/>
</dbReference>
<evidence type="ECO:0000256" key="9">
    <source>
        <dbReference type="ARBA" id="ARBA00023002"/>
    </source>
</evidence>
<dbReference type="PROSITE" id="PS50873">
    <property type="entry name" value="PEROXIDASE_4"/>
    <property type="match status" value="1"/>
</dbReference>
<keyword evidence="11" id="KW-0325">Glycoprotein</keyword>
<feature type="domain" description="Plant heme peroxidase family profile" evidence="16">
    <location>
        <begin position="2"/>
        <end position="57"/>
    </location>
</feature>
<feature type="disulfide bond" evidence="15">
    <location>
        <begin position="45"/>
        <end position="50"/>
    </location>
</feature>
<feature type="active site" description="Proton acceptor" evidence="13">
    <location>
        <position position="43"/>
    </location>
</feature>
<keyword evidence="15" id="KW-1015">Disulfide bond</keyword>
<keyword evidence="18" id="KW-1185">Reference proteome</keyword>
<evidence type="ECO:0000313" key="17">
    <source>
        <dbReference type="EMBL" id="KAK9901860.1"/>
    </source>
</evidence>
<evidence type="ECO:0000256" key="2">
    <source>
        <dbReference type="ARBA" id="ARBA00001970"/>
    </source>
</evidence>